<comment type="subcellular location">
    <subcellularLocation>
        <location evidence="1">Secreted</location>
    </subcellularLocation>
</comment>
<feature type="signal peptide" evidence="8">
    <location>
        <begin position="1"/>
        <end position="19"/>
    </location>
</feature>
<feature type="chain" id="PRO_5035452945" description="Pro-corazonin" evidence="8">
    <location>
        <begin position="20"/>
        <end position="99"/>
    </location>
</feature>
<dbReference type="Pfam" id="PF17308">
    <property type="entry name" value="Corazonin"/>
    <property type="match status" value="1"/>
</dbReference>
<comment type="similarity">
    <text evidence="2">Belongs to the corazonin family.</text>
</comment>
<evidence type="ECO:0000256" key="4">
    <source>
        <dbReference type="ARBA" id="ARBA00022525"/>
    </source>
</evidence>
<reference evidence="9" key="1">
    <citation type="submission" date="2021-12" db="EMBL/GenBank/DDBJ databases">
        <authorList>
            <person name="Martin H S."/>
        </authorList>
    </citation>
    <scope>NUCLEOTIDE SEQUENCE</scope>
</reference>
<dbReference type="InterPro" id="IPR020190">
    <property type="entry name" value="Procorazonin"/>
</dbReference>
<dbReference type="GO" id="GO:0005576">
    <property type="term" value="C:extracellular region"/>
    <property type="evidence" value="ECO:0007669"/>
    <property type="project" value="UniProtKB-SubCell"/>
</dbReference>
<evidence type="ECO:0000256" key="8">
    <source>
        <dbReference type="SAM" id="SignalP"/>
    </source>
</evidence>
<accession>A0A8J9YAY8</accession>
<proteinExistence type="inferred from homology"/>
<dbReference type="Proteomes" id="UP000838878">
    <property type="component" value="Chromosome 2"/>
</dbReference>
<organism evidence="9 10">
    <name type="scientific">Brenthis ino</name>
    <name type="common">lesser marbled fritillary</name>
    <dbReference type="NCBI Taxonomy" id="405034"/>
    <lineage>
        <taxon>Eukaryota</taxon>
        <taxon>Metazoa</taxon>
        <taxon>Ecdysozoa</taxon>
        <taxon>Arthropoda</taxon>
        <taxon>Hexapoda</taxon>
        <taxon>Insecta</taxon>
        <taxon>Pterygota</taxon>
        <taxon>Neoptera</taxon>
        <taxon>Endopterygota</taxon>
        <taxon>Lepidoptera</taxon>
        <taxon>Glossata</taxon>
        <taxon>Ditrysia</taxon>
        <taxon>Papilionoidea</taxon>
        <taxon>Nymphalidae</taxon>
        <taxon>Heliconiinae</taxon>
        <taxon>Argynnini</taxon>
        <taxon>Brenthis</taxon>
    </lineage>
</organism>
<keyword evidence="10" id="KW-1185">Reference proteome</keyword>
<evidence type="ECO:0000256" key="6">
    <source>
        <dbReference type="ARBA" id="ARBA00022815"/>
    </source>
</evidence>
<dbReference type="AlphaFoldDB" id="A0A8J9YAY8"/>
<dbReference type="GO" id="GO:0071858">
    <property type="term" value="F:corazonin receptor binding"/>
    <property type="evidence" value="ECO:0007669"/>
    <property type="project" value="InterPro"/>
</dbReference>
<dbReference type="OrthoDB" id="6436322at2759"/>
<dbReference type="EMBL" id="OV170222">
    <property type="protein sequence ID" value="CAH0721136.1"/>
    <property type="molecule type" value="Genomic_DNA"/>
</dbReference>
<evidence type="ECO:0000256" key="2">
    <source>
        <dbReference type="ARBA" id="ARBA00009635"/>
    </source>
</evidence>
<keyword evidence="7" id="KW-0527">Neuropeptide</keyword>
<sequence>MVTNVTLLLIVITMTSVASQTFQYSRGWTNGKRDGHKRPELSIDKILNPCQMQKLKYLLEGKPLTDQLLAPCDYIEDDTEKPKRYKLDRGQDSLYDAFQ</sequence>
<gene>
    <name evidence="9" type="ORF">BINO364_LOCUS7276</name>
</gene>
<evidence type="ECO:0000313" key="10">
    <source>
        <dbReference type="Proteomes" id="UP000838878"/>
    </source>
</evidence>
<dbReference type="GO" id="GO:0045823">
    <property type="term" value="P:positive regulation of heart contraction"/>
    <property type="evidence" value="ECO:0007669"/>
    <property type="project" value="InterPro"/>
</dbReference>
<keyword evidence="4" id="KW-0964">Secreted</keyword>
<name>A0A8J9YAY8_9NEOP</name>
<evidence type="ECO:0000256" key="3">
    <source>
        <dbReference type="ARBA" id="ARBA00014144"/>
    </source>
</evidence>
<keyword evidence="5 8" id="KW-0732">Signal</keyword>
<evidence type="ECO:0000256" key="7">
    <source>
        <dbReference type="ARBA" id="ARBA00023320"/>
    </source>
</evidence>
<protein>
    <recommendedName>
        <fullName evidence="3">Pro-corazonin</fullName>
    </recommendedName>
</protein>
<evidence type="ECO:0000256" key="1">
    <source>
        <dbReference type="ARBA" id="ARBA00004613"/>
    </source>
</evidence>
<feature type="non-terminal residue" evidence="9">
    <location>
        <position position="99"/>
    </location>
</feature>
<keyword evidence="6" id="KW-0027">Amidation</keyword>
<dbReference type="GO" id="GO:0007218">
    <property type="term" value="P:neuropeptide signaling pathway"/>
    <property type="evidence" value="ECO:0007669"/>
    <property type="project" value="UniProtKB-KW"/>
</dbReference>
<evidence type="ECO:0000313" key="9">
    <source>
        <dbReference type="EMBL" id="CAH0721136.1"/>
    </source>
</evidence>
<evidence type="ECO:0000256" key="5">
    <source>
        <dbReference type="ARBA" id="ARBA00022729"/>
    </source>
</evidence>